<dbReference type="AlphaFoldDB" id="A0AAN8CGV0"/>
<name>A0AAN8CGV0_CHAGU</name>
<evidence type="ECO:0000313" key="1">
    <source>
        <dbReference type="EMBL" id="KAK5901198.1"/>
    </source>
</evidence>
<proteinExistence type="predicted"/>
<dbReference type="EMBL" id="JAURVH010001532">
    <property type="protein sequence ID" value="KAK5901198.1"/>
    <property type="molecule type" value="Genomic_DNA"/>
</dbReference>
<accession>A0AAN8CGV0</accession>
<keyword evidence="2" id="KW-1185">Reference proteome</keyword>
<organism evidence="1 2">
    <name type="scientific">Champsocephalus gunnari</name>
    <name type="common">Mackerel icefish</name>
    <dbReference type="NCBI Taxonomy" id="52237"/>
    <lineage>
        <taxon>Eukaryota</taxon>
        <taxon>Metazoa</taxon>
        <taxon>Chordata</taxon>
        <taxon>Craniata</taxon>
        <taxon>Vertebrata</taxon>
        <taxon>Euteleostomi</taxon>
        <taxon>Actinopterygii</taxon>
        <taxon>Neopterygii</taxon>
        <taxon>Teleostei</taxon>
        <taxon>Neoteleostei</taxon>
        <taxon>Acanthomorphata</taxon>
        <taxon>Eupercaria</taxon>
        <taxon>Perciformes</taxon>
        <taxon>Notothenioidei</taxon>
        <taxon>Channichthyidae</taxon>
        <taxon>Champsocephalus</taxon>
    </lineage>
</organism>
<evidence type="ECO:0000313" key="2">
    <source>
        <dbReference type="Proteomes" id="UP001331515"/>
    </source>
</evidence>
<gene>
    <name evidence="1" type="ORF">CgunFtcFv8_026093</name>
</gene>
<sequence length="105" mass="11452">MVPSAACCFTRDSGSAGLFLDISNKARQWDARETTCVEVLGRGLKLQHLLQKKKGKKISCRKPPLNSSSACVVSRTLLPLRFSVTMPFTPDGPPPALVRSVIKCH</sequence>
<reference evidence="1 2" key="1">
    <citation type="journal article" date="2023" name="Mol. Biol. Evol.">
        <title>Genomics of Secondarily Temperate Adaptation in the Only Non-Antarctic Icefish.</title>
        <authorList>
            <person name="Rivera-Colon A.G."/>
            <person name="Rayamajhi N."/>
            <person name="Minhas B.F."/>
            <person name="Madrigal G."/>
            <person name="Bilyk K.T."/>
            <person name="Yoon V."/>
            <person name="Hune M."/>
            <person name="Gregory S."/>
            <person name="Cheng C.H.C."/>
            <person name="Catchen J.M."/>
        </authorList>
    </citation>
    <scope>NUCLEOTIDE SEQUENCE [LARGE SCALE GENOMIC DNA]</scope>
    <source>
        <tissue evidence="1">White muscle</tissue>
    </source>
</reference>
<comment type="caution">
    <text evidence="1">The sequence shown here is derived from an EMBL/GenBank/DDBJ whole genome shotgun (WGS) entry which is preliminary data.</text>
</comment>
<protein>
    <submittedName>
        <fullName evidence="1">Uncharacterized protein</fullName>
    </submittedName>
</protein>
<dbReference type="Proteomes" id="UP001331515">
    <property type="component" value="Unassembled WGS sequence"/>
</dbReference>